<accession>S2ED09</accession>
<protein>
    <submittedName>
        <fullName evidence="2">Uncharacterized protein</fullName>
    </submittedName>
</protein>
<evidence type="ECO:0000313" key="3">
    <source>
        <dbReference type="Proteomes" id="UP000006073"/>
    </source>
</evidence>
<dbReference type="Proteomes" id="UP000006073">
    <property type="component" value="Unassembled WGS sequence"/>
</dbReference>
<evidence type="ECO:0000256" key="1">
    <source>
        <dbReference type="SAM" id="MobiDB-lite"/>
    </source>
</evidence>
<organism evidence="2 3">
    <name type="scientific">Indibacter alkaliphilus (strain CCUG 57479 / KCTC 22604 / LW1)</name>
    <dbReference type="NCBI Taxonomy" id="1189612"/>
    <lineage>
        <taxon>Bacteria</taxon>
        <taxon>Pseudomonadati</taxon>
        <taxon>Bacteroidota</taxon>
        <taxon>Cytophagia</taxon>
        <taxon>Cytophagales</taxon>
        <taxon>Cyclobacteriaceae</taxon>
    </lineage>
</organism>
<keyword evidence="3" id="KW-1185">Reference proteome</keyword>
<dbReference type="STRING" id="1189612.A33Q_0145"/>
<name>S2ED09_INDAL</name>
<evidence type="ECO:0000313" key="2">
    <source>
        <dbReference type="EMBL" id="EPA00274.1"/>
    </source>
</evidence>
<dbReference type="AlphaFoldDB" id="S2ED09"/>
<reference evidence="2 3" key="1">
    <citation type="journal article" date="2013" name="Genome Announc.">
        <title>Draft Genome Sequence of Indibacter alkaliphilus Strain LW1T, Isolated from Lonar Lake, a Haloalkaline Lake in the Buldana District of Maharashtra, India.</title>
        <authorList>
            <person name="Singh A."/>
            <person name="Kumar Jangir P."/>
            <person name="Sharma R."/>
            <person name="Singh A."/>
            <person name="Kumar Pinnaka A."/>
            <person name="Shivaji S."/>
        </authorList>
    </citation>
    <scope>NUCLEOTIDE SEQUENCE [LARGE SCALE GENOMIC DNA]</scope>
    <source>
        <strain evidence="3">CCUG 57479 / KCTC 22604 / LW1</strain>
    </source>
</reference>
<proteinExistence type="predicted"/>
<comment type="caution">
    <text evidence="2">The sequence shown here is derived from an EMBL/GenBank/DDBJ whole genome shotgun (WGS) entry which is preliminary data.</text>
</comment>
<feature type="region of interest" description="Disordered" evidence="1">
    <location>
        <begin position="1"/>
        <end position="45"/>
    </location>
</feature>
<gene>
    <name evidence="2" type="ORF">A33Q_0145</name>
</gene>
<dbReference type="EMBL" id="ALWO02000005">
    <property type="protein sequence ID" value="EPA00274.1"/>
    <property type="molecule type" value="Genomic_DNA"/>
</dbReference>
<sequence>MKRGKLNHSTSLEQNENEAPHNTTVPASVYKQPWAKRNNSGNQIR</sequence>